<accession>A0AAU7Z260</accession>
<keyword evidence="2" id="KW-0456">Lyase</keyword>
<dbReference type="GO" id="GO:0005975">
    <property type="term" value="P:carbohydrate metabolic process"/>
    <property type="evidence" value="ECO:0007669"/>
    <property type="project" value="InterPro"/>
</dbReference>
<dbReference type="EMBL" id="CP132938">
    <property type="protein sequence ID" value="XCB22928.1"/>
    <property type="molecule type" value="Genomic_DNA"/>
</dbReference>
<dbReference type="EC" id="4.1.2.40" evidence="2"/>
<dbReference type="Pfam" id="PF08013">
    <property type="entry name" value="GatZ_KbaZ-like"/>
    <property type="match status" value="1"/>
</dbReference>
<dbReference type="PANTHER" id="PTHR32502:SF2">
    <property type="entry name" value="D-TAGATOSE-1,6-BISPHOSPHATE ALDOLASE SUBUNIT KBAZ"/>
    <property type="match status" value="1"/>
</dbReference>
<proteinExistence type="predicted"/>
<dbReference type="AlphaFoldDB" id="A0AAU7Z260"/>
<dbReference type="PANTHER" id="PTHR32502">
    <property type="entry name" value="N-ACETYLGALACTOSAMINE PERMEASE II COMPONENT-RELATED"/>
    <property type="match status" value="1"/>
</dbReference>
<dbReference type="GO" id="GO:0009401">
    <property type="term" value="P:phosphoenolpyruvate-dependent sugar phosphotransferase system"/>
    <property type="evidence" value="ECO:0007669"/>
    <property type="project" value="TreeGrafter"/>
</dbReference>
<dbReference type="RefSeq" id="WP_353072691.1">
    <property type="nucleotide sequence ID" value="NZ_CP132938.1"/>
</dbReference>
<dbReference type="SUPFAM" id="SSF51569">
    <property type="entry name" value="Aldolase"/>
    <property type="match status" value="1"/>
</dbReference>
<dbReference type="Gene3D" id="3.20.20.70">
    <property type="entry name" value="Aldolase class I"/>
    <property type="match status" value="1"/>
</dbReference>
<dbReference type="InterPro" id="IPR012062">
    <property type="entry name" value="GatZ/KbaZ-like"/>
</dbReference>
<protein>
    <submittedName>
        <fullName evidence="2">D-tagatose-bisphosphate aldolase, class II, non-catalytic subunit</fullName>
        <ecNumber evidence="2">4.1.2.40</ecNumber>
    </submittedName>
</protein>
<dbReference type="InterPro" id="IPR050303">
    <property type="entry name" value="GatZ_KbaZ_carbometab"/>
</dbReference>
<dbReference type="NCBIfam" id="TIGR02810">
    <property type="entry name" value="agaZ_gatZ"/>
    <property type="match status" value="1"/>
</dbReference>
<dbReference type="Gene3D" id="1.10.400.20">
    <property type="entry name" value="putative tagatose 6-phosphate kinase domain like"/>
    <property type="match status" value="1"/>
</dbReference>
<gene>
    <name evidence="2" type="ORF">RBB81_03105</name>
</gene>
<comment type="pathway">
    <text evidence="1">Carbohydrate metabolism.</text>
</comment>
<evidence type="ECO:0000313" key="2">
    <source>
        <dbReference type="EMBL" id="XCB22928.1"/>
    </source>
</evidence>
<evidence type="ECO:0000256" key="1">
    <source>
        <dbReference type="ARBA" id="ARBA00005007"/>
    </source>
</evidence>
<dbReference type="KEGG" id="tgi:RBB81_03105"/>
<dbReference type="InterPro" id="IPR013785">
    <property type="entry name" value="Aldolase_TIM"/>
</dbReference>
<dbReference type="PIRSF" id="PIRSF009264">
    <property type="entry name" value="TagBP_ald_AgaZ"/>
    <property type="match status" value="1"/>
</dbReference>
<reference evidence="2" key="2">
    <citation type="journal article" date="2024" name="Environ. Microbiol.">
        <title>Genome analysis and description of Tunturibacter gen. nov. expands the diversity of Terriglobia in tundra soils.</title>
        <authorList>
            <person name="Messyasz A."/>
            <person name="Mannisto M.K."/>
            <person name="Kerkhof L.J."/>
            <person name="Haggblom M.M."/>
        </authorList>
    </citation>
    <scope>NUCLEOTIDE SEQUENCE</scope>
    <source>
        <strain evidence="2">M8UP39</strain>
    </source>
</reference>
<dbReference type="GO" id="GO:0009025">
    <property type="term" value="F:tagatose-bisphosphate aldolase activity"/>
    <property type="evidence" value="ECO:0007669"/>
    <property type="project" value="UniProtKB-EC"/>
</dbReference>
<dbReference type="GO" id="GO:0005886">
    <property type="term" value="C:plasma membrane"/>
    <property type="evidence" value="ECO:0007669"/>
    <property type="project" value="TreeGrafter"/>
</dbReference>
<organism evidence="2">
    <name type="scientific">Tunturiibacter gelidiferens</name>
    <dbReference type="NCBI Taxonomy" id="3069689"/>
    <lineage>
        <taxon>Bacteria</taxon>
        <taxon>Pseudomonadati</taxon>
        <taxon>Acidobacteriota</taxon>
        <taxon>Terriglobia</taxon>
        <taxon>Terriglobales</taxon>
        <taxon>Acidobacteriaceae</taxon>
        <taxon>Tunturiibacter</taxon>
    </lineage>
</organism>
<sequence length="428" mass="47489">MRSPLQDFLSRRRSGVSTGIYSVCSAHPWVIRAAAEQAAEAHSLLLVEATSNQVNQFGGYTGMRPAGFRDFVLGYAAAAGLETRLLILGGDHLGPNPWRTMPADEAMKHAQDMIAEYVQAGFTKIHLDASMSCAGDPQQLSDEVVAQRAAQLCRAAENAGTPGGGPVYVIGTEVPVPGGAMHSVQELDVTSIEAAEYTLAVHKRVFEEQGLAEVWPRVIALVVQPGVEFDHDSVVAYDRAKAKPLVDWLRVQREEIVFEAHSTDYQLPNAYAELVEDGFAILKVGPALTFAMREVLCALEDIESQLIAENQQSFLTRTIEKIMLREPANWKPYYQGTPAEQKLLRLYSYSDRIRYYWHLPEIDEAVDRLIANLSAVTIPESMYSRYLPLQYARLRNKEIEGDPVSLIVDRIRDVLRVYAAGCNQVAPL</sequence>
<name>A0AAU7Z260_9BACT</name>
<reference evidence="2" key="1">
    <citation type="submission" date="2023-08" db="EMBL/GenBank/DDBJ databases">
        <authorList>
            <person name="Messyasz A."/>
            <person name="Mannisto M.K."/>
            <person name="Kerkhof L.J."/>
            <person name="Haggblom M."/>
        </authorList>
    </citation>
    <scope>NUCLEOTIDE SEQUENCE</scope>
    <source>
        <strain evidence="2">M8UP39</strain>
    </source>
</reference>